<dbReference type="AlphaFoldDB" id="A0A3S5BJD2"/>
<reference evidence="1" key="1">
    <citation type="submission" date="2018-11" db="EMBL/GenBank/DDBJ databases">
        <authorList>
            <consortium name="Pathogen Informatics"/>
        </authorList>
    </citation>
    <scope>NUCLEOTIDE SEQUENCE</scope>
</reference>
<organism evidence="1 2">
    <name type="scientific">Protopolystoma xenopodis</name>
    <dbReference type="NCBI Taxonomy" id="117903"/>
    <lineage>
        <taxon>Eukaryota</taxon>
        <taxon>Metazoa</taxon>
        <taxon>Spiralia</taxon>
        <taxon>Lophotrochozoa</taxon>
        <taxon>Platyhelminthes</taxon>
        <taxon>Monogenea</taxon>
        <taxon>Polyopisthocotylea</taxon>
        <taxon>Polystomatidea</taxon>
        <taxon>Polystomatidae</taxon>
        <taxon>Protopolystoma</taxon>
    </lineage>
</organism>
<evidence type="ECO:0000313" key="2">
    <source>
        <dbReference type="Proteomes" id="UP000784294"/>
    </source>
</evidence>
<keyword evidence="2" id="KW-1185">Reference proteome</keyword>
<sequence>MPSEVAHSFDDTRHSHCDRRIWLSDLRGLGNRVVGTSCGRFIFLQMPGLADGHGMNLLRCHRVSSRLETTFSTLTSLPFRLCQV</sequence>
<evidence type="ECO:0000313" key="1">
    <source>
        <dbReference type="EMBL" id="VEL26427.1"/>
    </source>
</evidence>
<accession>A0A3S5BJD2</accession>
<proteinExistence type="predicted"/>
<gene>
    <name evidence="1" type="ORF">PXEA_LOCUS19867</name>
</gene>
<protein>
    <submittedName>
        <fullName evidence="1">Uncharacterized protein</fullName>
    </submittedName>
</protein>
<dbReference type="Proteomes" id="UP000784294">
    <property type="component" value="Unassembled WGS sequence"/>
</dbReference>
<name>A0A3S5BJD2_9PLAT</name>
<comment type="caution">
    <text evidence="1">The sequence shown here is derived from an EMBL/GenBank/DDBJ whole genome shotgun (WGS) entry which is preliminary data.</text>
</comment>
<dbReference type="EMBL" id="CAAALY010080140">
    <property type="protein sequence ID" value="VEL26427.1"/>
    <property type="molecule type" value="Genomic_DNA"/>
</dbReference>